<dbReference type="AlphaFoldDB" id="A0AB94IJ89"/>
<dbReference type="GO" id="GO:0015833">
    <property type="term" value="P:peptide transport"/>
    <property type="evidence" value="ECO:0007669"/>
    <property type="project" value="UniProtKB-KW"/>
</dbReference>
<dbReference type="PROSITE" id="PS51257">
    <property type="entry name" value="PROKAR_LIPOPROTEIN"/>
    <property type="match status" value="1"/>
</dbReference>
<dbReference type="FunFam" id="3.90.76.10:FF:000001">
    <property type="entry name" value="Oligopeptide ABC transporter substrate-binding protein"/>
    <property type="match status" value="1"/>
</dbReference>
<organism evidence="11 12">
    <name type="scientific">Neobacillus vireti LMG 21834</name>
    <dbReference type="NCBI Taxonomy" id="1131730"/>
    <lineage>
        <taxon>Bacteria</taxon>
        <taxon>Bacillati</taxon>
        <taxon>Bacillota</taxon>
        <taxon>Bacilli</taxon>
        <taxon>Bacillales</taxon>
        <taxon>Bacillaceae</taxon>
        <taxon>Neobacillus</taxon>
    </lineage>
</organism>
<feature type="signal peptide" evidence="9">
    <location>
        <begin position="1"/>
        <end position="18"/>
    </location>
</feature>
<keyword evidence="3" id="KW-0813">Transport</keyword>
<feature type="chain" id="PRO_5044506077" evidence="9">
    <location>
        <begin position="19"/>
        <end position="546"/>
    </location>
</feature>
<evidence type="ECO:0000259" key="10">
    <source>
        <dbReference type="Pfam" id="PF00496"/>
    </source>
</evidence>
<evidence type="ECO:0000313" key="12">
    <source>
        <dbReference type="Proteomes" id="UP000018877"/>
    </source>
</evidence>
<keyword evidence="7" id="KW-0449">Lipoprotein</keyword>
<keyword evidence="6" id="KW-0564">Palmitate</keyword>
<dbReference type="GO" id="GO:0043190">
    <property type="term" value="C:ATP-binding cassette (ABC) transporter complex"/>
    <property type="evidence" value="ECO:0007669"/>
    <property type="project" value="InterPro"/>
</dbReference>
<feature type="domain" description="Solute-binding protein family 5" evidence="10">
    <location>
        <begin position="90"/>
        <end position="468"/>
    </location>
</feature>
<dbReference type="Gene3D" id="3.10.105.10">
    <property type="entry name" value="Dipeptide-binding Protein, Domain 3"/>
    <property type="match status" value="1"/>
</dbReference>
<sequence length="546" mass="61864">MKKFTVLLVALMMLFALAACTANKDAGSEKKDDGKGKSGEKTEKVEKVLNLNNGQEPTSFDPPIGFDAVSWNSLNNLMEGLTRLDETHQPKEATAEKWDVSADGKTYTFHIRDNAKWSNGDDVTADDFVFAWKRLLDPNTSSPAAFLAYFIEGGEAYNNGEGSADNVKVKAVDKKTFEVTLISPQAYFLSVISNPCFFPINEKVAKENPKWFAEANTFVANGPFKLAEWNHDSDLTMVKNDNYWDVKNVKLDKVHWAMVDDKNTEYQMFTTGELDTSDVPPELAEKLFKEGDVKVEDQAGEYFYRFNVTKAPFQNENIRKAFALAVDQKQMVELVTKNQEKPAYGFVSYGFKDPDGNDFREKSGDLIKTDVAKAKDLLKKGMEEEKYTKLPEVTLTYSTSDQHKKIAEALQQMFKENLGVDVKLANMESSVFATDQKALKFQFSRSSFLADYADPINFIENFITGSPMNRTGWSNKEFDQLIKDAKLEKDEKKRYEMMYKAEKILLDAAPIVPIHFYNQVYLQNKNVTGIVRHPVGYLELKGADKK</sequence>
<dbReference type="FunFam" id="3.10.105.10:FF:000001">
    <property type="entry name" value="Oligopeptide ABC transporter, oligopeptide-binding protein"/>
    <property type="match status" value="1"/>
</dbReference>
<dbReference type="PIRSF" id="PIRSF002741">
    <property type="entry name" value="MppA"/>
    <property type="match status" value="1"/>
</dbReference>
<accession>A0AB94IJ89</accession>
<evidence type="ECO:0000256" key="2">
    <source>
        <dbReference type="ARBA" id="ARBA00005695"/>
    </source>
</evidence>
<dbReference type="Gene3D" id="3.90.76.10">
    <property type="entry name" value="Dipeptide-binding Protein, Domain 1"/>
    <property type="match status" value="1"/>
</dbReference>
<dbReference type="InterPro" id="IPR023765">
    <property type="entry name" value="SBP_5_CS"/>
</dbReference>
<evidence type="ECO:0000256" key="8">
    <source>
        <dbReference type="SAM" id="MobiDB-lite"/>
    </source>
</evidence>
<gene>
    <name evidence="11" type="ORF">BAVI_19364</name>
</gene>
<dbReference type="PANTHER" id="PTHR30290">
    <property type="entry name" value="PERIPLASMIC BINDING COMPONENT OF ABC TRANSPORTER"/>
    <property type="match status" value="1"/>
</dbReference>
<dbReference type="InterPro" id="IPR000914">
    <property type="entry name" value="SBP_5_dom"/>
</dbReference>
<evidence type="ECO:0000313" key="11">
    <source>
        <dbReference type="EMBL" id="ETI67106.1"/>
    </source>
</evidence>
<keyword evidence="5" id="KW-0571">Peptide transport</keyword>
<evidence type="ECO:0000256" key="1">
    <source>
        <dbReference type="ARBA" id="ARBA00004193"/>
    </source>
</evidence>
<dbReference type="Gene3D" id="3.40.190.10">
    <property type="entry name" value="Periplasmic binding protein-like II"/>
    <property type="match status" value="1"/>
</dbReference>
<comment type="caution">
    <text evidence="11">The sequence shown here is derived from an EMBL/GenBank/DDBJ whole genome shotgun (WGS) entry which is preliminary data.</text>
</comment>
<comment type="similarity">
    <text evidence="2">Belongs to the bacterial solute-binding protein 5 family.</text>
</comment>
<dbReference type="GO" id="GO:0030288">
    <property type="term" value="C:outer membrane-bounded periplasmic space"/>
    <property type="evidence" value="ECO:0007669"/>
    <property type="project" value="UniProtKB-ARBA"/>
</dbReference>
<evidence type="ECO:0000256" key="6">
    <source>
        <dbReference type="ARBA" id="ARBA00023139"/>
    </source>
</evidence>
<dbReference type="GO" id="GO:1904680">
    <property type="term" value="F:peptide transmembrane transporter activity"/>
    <property type="evidence" value="ECO:0007669"/>
    <property type="project" value="TreeGrafter"/>
</dbReference>
<dbReference type="SUPFAM" id="SSF53850">
    <property type="entry name" value="Periplasmic binding protein-like II"/>
    <property type="match status" value="1"/>
</dbReference>
<dbReference type="PANTHER" id="PTHR30290:SF79">
    <property type="entry name" value="DIPEPTIDE-BINDING PROTEIN DPPE"/>
    <property type="match status" value="1"/>
</dbReference>
<feature type="region of interest" description="Disordered" evidence="8">
    <location>
        <begin position="25"/>
        <end position="44"/>
    </location>
</feature>
<evidence type="ECO:0000256" key="7">
    <source>
        <dbReference type="ARBA" id="ARBA00023288"/>
    </source>
</evidence>
<dbReference type="InterPro" id="IPR039424">
    <property type="entry name" value="SBP_5"/>
</dbReference>
<dbReference type="PROSITE" id="PS01040">
    <property type="entry name" value="SBP_BACTERIAL_5"/>
    <property type="match status" value="1"/>
</dbReference>
<dbReference type="RefSeq" id="WP_024030041.1">
    <property type="nucleotide sequence ID" value="NZ_ALAN01000105.1"/>
</dbReference>
<proteinExistence type="inferred from homology"/>
<dbReference type="Proteomes" id="UP000018877">
    <property type="component" value="Unassembled WGS sequence"/>
</dbReference>
<evidence type="ECO:0000256" key="4">
    <source>
        <dbReference type="ARBA" id="ARBA00022729"/>
    </source>
</evidence>
<dbReference type="InterPro" id="IPR030678">
    <property type="entry name" value="Peptide/Ni-bd"/>
</dbReference>
<reference evidence="11 12" key="1">
    <citation type="journal article" date="2014" name="Environ. Microbiol.">
        <title>The nitrate-ammonifying and nosZ-carrying bacterium Bacillus vireti is a potent source and sink for nitric and nitrous oxide under high nitrate conditions.</title>
        <authorList>
            <person name="Mania D."/>
            <person name="Heylen K."/>
            <person name="van Spanning R.J."/>
            <person name="Frostegard A."/>
        </authorList>
    </citation>
    <scope>NUCLEOTIDE SEQUENCE [LARGE SCALE GENOMIC DNA]</scope>
    <source>
        <strain evidence="11 12">LMG 21834</strain>
    </source>
</reference>
<dbReference type="CDD" id="cd08504">
    <property type="entry name" value="PBP2_OppA"/>
    <property type="match status" value="1"/>
</dbReference>
<evidence type="ECO:0000256" key="3">
    <source>
        <dbReference type="ARBA" id="ARBA00022448"/>
    </source>
</evidence>
<dbReference type="Pfam" id="PF00496">
    <property type="entry name" value="SBP_bac_5"/>
    <property type="match status" value="1"/>
</dbReference>
<feature type="compositionally biased region" description="Basic and acidic residues" evidence="8">
    <location>
        <begin position="26"/>
        <end position="44"/>
    </location>
</feature>
<dbReference type="EMBL" id="ALAN01000105">
    <property type="protein sequence ID" value="ETI67106.1"/>
    <property type="molecule type" value="Genomic_DNA"/>
</dbReference>
<evidence type="ECO:0000256" key="5">
    <source>
        <dbReference type="ARBA" id="ARBA00022856"/>
    </source>
</evidence>
<protein>
    <submittedName>
        <fullName evidence="11">Dipeptide ABC transporter dipeptide-binding protein DppE</fullName>
    </submittedName>
</protein>
<name>A0AB94IJ89_9BACI</name>
<evidence type="ECO:0000256" key="9">
    <source>
        <dbReference type="SAM" id="SignalP"/>
    </source>
</evidence>
<keyword evidence="12" id="KW-1185">Reference proteome</keyword>
<keyword evidence="4 9" id="KW-0732">Signal</keyword>
<comment type="subcellular location">
    <subcellularLocation>
        <location evidence="1">Cell membrane</location>
        <topology evidence="1">Lipid-anchor</topology>
    </subcellularLocation>
</comment>
<keyword evidence="5" id="KW-0653">Protein transport</keyword>